<organism evidence="2 3">
    <name type="scientific">Novosphingobium anseongense</name>
    <dbReference type="NCBI Taxonomy" id="3133436"/>
    <lineage>
        <taxon>Bacteria</taxon>
        <taxon>Pseudomonadati</taxon>
        <taxon>Pseudomonadota</taxon>
        <taxon>Alphaproteobacteria</taxon>
        <taxon>Sphingomonadales</taxon>
        <taxon>Sphingomonadaceae</taxon>
        <taxon>Novosphingobium</taxon>
    </lineage>
</organism>
<dbReference type="SUPFAM" id="SSF52096">
    <property type="entry name" value="ClpP/crotonase"/>
    <property type="match status" value="1"/>
</dbReference>
<dbReference type="Proteomes" id="UP001361239">
    <property type="component" value="Unassembled WGS sequence"/>
</dbReference>
<sequence>MSDFQHILYDLADGVATITLNRPDKLNAASGLMIEELLAAFDRADADDGVGVLIITGAGRAFCAGADLTRGDETFVAARTEGLGAAGEEVYAREEAREPGGPLALRLYQLKKPVIAAINGGCAGFGASLPLPMDIRLASETAKFGFVYARRGMVPEVCSSFFLPRLVGISKALEWCYSGRHVDAQEALRERLVSGVFAPEELMPAARRLAREIIDNAAPVSIALTRQMLWRGLDMAHPMEAHRIESRGTYSRARAGDVREGIRAYMDKRAPHFPETASEDMPDFYPWWREPDYS</sequence>
<dbReference type="NCBIfam" id="NF006109">
    <property type="entry name" value="PRK08260.1"/>
    <property type="match status" value="1"/>
</dbReference>
<dbReference type="EMBL" id="JBBHJZ010000001">
    <property type="protein sequence ID" value="MEJ5975846.1"/>
    <property type="molecule type" value="Genomic_DNA"/>
</dbReference>
<dbReference type="InterPro" id="IPR001753">
    <property type="entry name" value="Enoyl-CoA_hydra/iso"/>
</dbReference>
<dbReference type="InterPro" id="IPR029045">
    <property type="entry name" value="ClpP/crotonase-like_dom_sf"/>
</dbReference>
<keyword evidence="3" id="KW-1185">Reference proteome</keyword>
<comment type="similarity">
    <text evidence="1">Belongs to the enoyl-CoA hydratase/isomerase family.</text>
</comment>
<dbReference type="RefSeq" id="WP_339585775.1">
    <property type="nucleotide sequence ID" value="NZ_JBBHJZ010000001.1"/>
</dbReference>
<proteinExistence type="inferred from homology"/>
<dbReference type="InterPro" id="IPR051053">
    <property type="entry name" value="ECH/Chromodomain_protein"/>
</dbReference>
<evidence type="ECO:0000313" key="2">
    <source>
        <dbReference type="EMBL" id="MEJ5975846.1"/>
    </source>
</evidence>
<dbReference type="Pfam" id="PF00378">
    <property type="entry name" value="ECH_1"/>
    <property type="match status" value="1"/>
</dbReference>
<comment type="caution">
    <text evidence="2">The sequence shown here is derived from an EMBL/GenBank/DDBJ whole genome shotgun (WGS) entry which is preliminary data.</text>
</comment>
<name>A0ABU8RT28_9SPHN</name>
<dbReference type="PANTHER" id="PTHR43684">
    <property type="match status" value="1"/>
</dbReference>
<evidence type="ECO:0000313" key="3">
    <source>
        <dbReference type="Proteomes" id="UP001361239"/>
    </source>
</evidence>
<protein>
    <submittedName>
        <fullName evidence="2">Enoyl-CoA hydratase-related protein</fullName>
    </submittedName>
</protein>
<reference evidence="2 3" key="1">
    <citation type="submission" date="2024-03" db="EMBL/GenBank/DDBJ databases">
        <authorList>
            <person name="Jo J.-H."/>
        </authorList>
    </citation>
    <scope>NUCLEOTIDE SEQUENCE [LARGE SCALE GENOMIC DNA]</scope>
    <source>
        <strain evidence="2 3">PS1R-30</strain>
    </source>
</reference>
<dbReference type="CDD" id="cd06558">
    <property type="entry name" value="crotonase-like"/>
    <property type="match status" value="1"/>
</dbReference>
<dbReference type="Gene3D" id="1.10.12.10">
    <property type="entry name" value="Lyase 2-enoyl-coa Hydratase, Chain A, domain 2"/>
    <property type="match status" value="1"/>
</dbReference>
<dbReference type="Gene3D" id="3.90.226.10">
    <property type="entry name" value="2-enoyl-CoA Hydratase, Chain A, domain 1"/>
    <property type="match status" value="1"/>
</dbReference>
<dbReference type="InterPro" id="IPR014748">
    <property type="entry name" value="Enoyl-CoA_hydra_C"/>
</dbReference>
<evidence type="ECO:0000256" key="1">
    <source>
        <dbReference type="ARBA" id="ARBA00005254"/>
    </source>
</evidence>
<accession>A0ABU8RT28</accession>
<dbReference type="PANTHER" id="PTHR43684:SF4">
    <property type="entry name" value="ENOYL-COA HYDRATASE_ISOMERASE FAMILY PROTEIN (AFU_ORTHOLOGUE AFUA_1G01890)"/>
    <property type="match status" value="1"/>
</dbReference>
<gene>
    <name evidence="2" type="ORF">WG901_04320</name>
</gene>